<keyword evidence="4 10" id="KW-0256">Endoplasmic reticulum</keyword>
<feature type="compositionally biased region" description="Polar residues" evidence="11">
    <location>
        <begin position="182"/>
        <end position="191"/>
    </location>
</feature>
<feature type="region of interest" description="Disordered" evidence="11">
    <location>
        <begin position="1643"/>
        <end position="1831"/>
    </location>
</feature>
<feature type="region of interest" description="Disordered" evidence="11">
    <location>
        <begin position="1585"/>
        <end position="1609"/>
    </location>
</feature>
<dbReference type="PANTHER" id="PTHR13402">
    <property type="entry name" value="RGPR-RELATED"/>
    <property type="match status" value="1"/>
</dbReference>
<evidence type="ECO:0000256" key="7">
    <source>
        <dbReference type="ARBA" id="ARBA00023006"/>
    </source>
</evidence>
<dbReference type="InterPro" id="IPR024468">
    <property type="entry name" value="Sec16_N"/>
</dbReference>
<evidence type="ECO:0000256" key="11">
    <source>
        <dbReference type="SAM" id="MobiDB-lite"/>
    </source>
</evidence>
<evidence type="ECO:0000256" key="6">
    <source>
        <dbReference type="ARBA" id="ARBA00022927"/>
    </source>
</evidence>
<dbReference type="EMBL" id="BBTG02000004">
    <property type="protein sequence ID" value="GAO17862.1"/>
    <property type="molecule type" value="Genomic_DNA"/>
</dbReference>
<dbReference type="GO" id="GO:0016192">
    <property type="term" value="P:vesicle-mediated transport"/>
    <property type="evidence" value="ECO:0007669"/>
    <property type="project" value="UniProtKB-KW"/>
</dbReference>
<sequence length="1983" mass="211602">MANEPARSWHPAMMPNSAADLVEKVPETEHKSVHGKVQSNRNQDQDPGDAWPGQQEETEGHAWLDSEEDYPMQVGESPQLPEVTRNAEAEKASQSSQTPTPKAATEVESTVNASVTNEDDGVGGAWLLDEEPTIEPAPVAEQREPSQETLAGHPDLESSNQEPTLDMSPINVKPKPEAFTPSAAQHSSSMSFARTVSHEINFGDDDDTELSSEKATTDAFQFMPPKERTNSFPPVPPRVPQSDARDDLPLPCNQATYIMEEDEKDAEIAAKDYLMRSPEGESSPSWRRLDASHPHHATVSRSVGGDLDEAAPTAEESRFGEGLPLIPHAPAADEHAERNVAAKPDAFHDERETEDDFFGQIQDKPAEPVPEDGTNLLQRKSTLQVIEALGDGGLFIRQDSPHEAIGAHVDEAAQGVALGTLETMKQEPEPATEDLASKWEQAFGEGDEDDFLLEDSAEENKDFDATAFLGSDDEGFLEDDADEPNTASVTAQPYQQPAVNPYAPVVATPLQTAPYAATASATAPTQAYGYRQQTPAAPNGIAAQHGLAPEPPRLDATTRTESFADKSKGGYSSPYDLPTGLIKAVKPRKRPSLQQLPSERAPPPPRSASMYSPGMSPAASFPPTSSSAPPPTSQQPQGQPPLSQRTSATSLHSKSSFFEELPMSSRPRPASRQSHSSPTVGQYMPAKPPQAVPLPSPSHIVPPPVSRIAPAPGPEAVHALPATVQSHGTKEEVQKSPGIANLVAPPKANPYAALQSHPTAMTPSSSNSSRYSPALPGQQGGGVSISSRYSPAPSAGSRPNSSYGSGPSHNVLPHLPRTSSPLAHFETSSATESQNSERRANASFEPRLNRVASLPPTREVDEEDEEGVSTGNRSFSASNAARSPGISATETRYSPVPGDVSAQRTPLVSPGVSRPIGASSPPKRASLSHVPQVSAGSVNPASSFASPSGGQIQSSTAIHPKPLRGSKQADYGPRPPSAHSPTAPGMAKPYQPLHATTNPRNRGQILASSMPPTDGRQHDPLERWRGAPVMTWGVGGTFITTFPKSTPRYGIGQTAPTMIRTVGEVKVQNIKDIDLLPDLLAKFPGPLKGKSKKKEAIAWLSAGIESLEKEIPDVSFQPQLSLETKRSFERLLLWKLLRIFVEHDGVLEGTPAVDKAVREVLAPETTELRNEGVPLFTGAETAGSADTSMKADGVDSASIEKIRLDLLKGDRESAVWAAADKRLWGHAMIIAQTVSPELYKQVSQEFVRKEVNYPGHNNESLAALYKILSGNYDDCVDELVPSHARAGLQLVSTEVSSGPTKDATAGLDKWRETLTLVLSNRSRDDARGLHALGKLLSSYGRTEAAHICFIFSRSLSVFSGSDNPECDLVLVGSDHSRQQEQFAKEAQALQLSEIYEYGLALGGSVAAAAGAPHLAAYKLQHAVVLAEHGFREKALQYCDAISSAIVAQTRRSPYHHHIVEVCVEDFMTRLKQAPKEASSSWISKPTMGKVSDSVWNRFNKFVSGDEDGNGHTGADGDNGPFARIASSPSISRPPSTSKFDVYGSSPSYHTTLAGAATGVAASRYGPTSTPLYANDNANPYAPVAQAQHAPASTPGITNQEYASSPYEQNYPGNTHAKSYFDGYHPVSYSGTASSGYQTVESPAMAHAGPASGPQPTLTDGNRPHQLQDSPVIHHQQPKGDNSNNGYRPSAYGYEAHQAGAAADSNQQEEAGSSGYEPPSSQSYGYEPPSYQPDVEEDDAPKPKKKSFMDDDDDDDIPALRRPQEQSKAEKDRENEEMFRKAAEEDAKRAAAAAATKKGWGFGGWFGSSKKPEGSIGESSPGKPIKAKLGEQSSFVYDPDLKRWINKKAGAENVEAKKATPPPPRAGSRSASGTPPPPAGAPPATGRASVPPMAVPFRSISSTVTSTQSTDNSTARSSPPSAMQRSASATHVETERPPTAPPSRPGTSMGNASSIDDLLGAPGPRKAGQKKPRKSGRYIDVMAK</sequence>
<evidence type="ECO:0000256" key="2">
    <source>
        <dbReference type="ARBA" id="ARBA00005927"/>
    </source>
</evidence>
<dbReference type="GO" id="GO:0005789">
    <property type="term" value="C:endoplasmic reticulum membrane"/>
    <property type="evidence" value="ECO:0007669"/>
    <property type="project" value="UniProtKB-SubCell"/>
</dbReference>
<name>A0A063C8Y0_USTVR</name>
<dbReference type="GO" id="GO:0012507">
    <property type="term" value="C:ER to Golgi transport vesicle membrane"/>
    <property type="evidence" value="ECO:0007669"/>
    <property type="project" value="TreeGrafter"/>
</dbReference>
<feature type="compositionally biased region" description="Basic and acidic residues" evidence="11">
    <location>
        <begin position="552"/>
        <end position="568"/>
    </location>
</feature>
<dbReference type="FunFam" id="1.25.40.1030:FF:000008">
    <property type="entry name" value="Protein transport protein sec16"/>
    <property type="match status" value="1"/>
</dbReference>
<feature type="region of interest" description="Disordered" evidence="11">
    <location>
        <begin position="472"/>
        <end position="495"/>
    </location>
</feature>
<feature type="compositionally biased region" description="Pro residues" evidence="11">
    <location>
        <begin position="686"/>
        <end position="705"/>
    </location>
</feature>
<evidence type="ECO:0000313" key="18">
    <source>
        <dbReference type="Proteomes" id="UP000054053"/>
    </source>
</evidence>
<evidence type="ECO:0000256" key="10">
    <source>
        <dbReference type="RuleBase" id="RU364101"/>
    </source>
</evidence>
<feature type="compositionally biased region" description="Polar residues" evidence="11">
    <location>
        <begin position="817"/>
        <end position="834"/>
    </location>
</feature>
<feature type="compositionally biased region" description="Low complexity" evidence="11">
    <location>
        <begin position="1789"/>
        <end position="1798"/>
    </location>
</feature>
<evidence type="ECO:0000256" key="8">
    <source>
        <dbReference type="ARBA" id="ARBA00023136"/>
    </source>
</evidence>
<feature type="compositionally biased region" description="Basic and acidic residues" evidence="11">
    <location>
        <begin position="331"/>
        <end position="351"/>
    </location>
</feature>
<feature type="compositionally biased region" description="Polar residues" evidence="11">
    <location>
        <begin position="671"/>
        <end position="680"/>
    </location>
</feature>
<feature type="compositionally biased region" description="Polar residues" evidence="11">
    <location>
        <begin position="1594"/>
        <end position="1609"/>
    </location>
</feature>
<dbReference type="Proteomes" id="UP000027002">
    <property type="component" value="Chromosome 5"/>
</dbReference>
<dbReference type="GO" id="GO:0070971">
    <property type="term" value="C:endoplasmic reticulum exit site"/>
    <property type="evidence" value="ECO:0007669"/>
    <property type="project" value="UniProtKB-ARBA"/>
</dbReference>
<keyword evidence="17" id="KW-1185">Reference proteome</keyword>
<feature type="compositionally biased region" description="Low complexity" evidence="11">
    <location>
        <begin position="1898"/>
        <end position="1913"/>
    </location>
</feature>
<feature type="compositionally biased region" description="Polar residues" evidence="11">
    <location>
        <begin position="1914"/>
        <end position="1930"/>
    </location>
</feature>
<feature type="compositionally biased region" description="Basic and acidic residues" evidence="11">
    <location>
        <begin position="21"/>
        <end position="32"/>
    </location>
</feature>
<evidence type="ECO:0000259" key="13">
    <source>
        <dbReference type="Pfam" id="PF12932"/>
    </source>
</evidence>
<dbReference type="Pfam" id="PF12935">
    <property type="entry name" value="Sec16_N"/>
    <property type="match status" value="1"/>
</dbReference>
<feature type="compositionally biased region" description="Polar residues" evidence="11">
    <location>
        <begin position="1653"/>
        <end position="1668"/>
    </location>
</feature>
<dbReference type="GeneID" id="66067685"/>
<dbReference type="InterPro" id="IPR024298">
    <property type="entry name" value="Sec16_Sec23-bd"/>
</dbReference>
<feature type="compositionally biased region" description="Polar residues" evidence="11">
    <location>
        <begin position="929"/>
        <end position="957"/>
    </location>
</feature>
<dbReference type="GO" id="GO:0015031">
    <property type="term" value="P:protein transport"/>
    <property type="evidence" value="ECO:0007669"/>
    <property type="project" value="UniProtKB-KW"/>
</dbReference>
<evidence type="ECO:0000256" key="1">
    <source>
        <dbReference type="ARBA" id="ARBA00004397"/>
    </source>
</evidence>
<dbReference type="EMBL" id="CP072757">
    <property type="protein sequence ID" value="QUC22667.1"/>
    <property type="molecule type" value="Genomic_DNA"/>
</dbReference>
<dbReference type="HOGENOM" id="CLU_001147_0_0_1"/>
<evidence type="ECO:0000313" key="17">
    <source>
        <dbReference type="Proteomes" id="UP000027002"/>
    </source>
</evidence>
<feature type="region of interest" description="Disordered" evidence="11">
    <location>
        <begin position="1"/>
        <end position="191"/>
    </location>
</feature>
<dbReference type="RefSeq" id="XP_043000340.1">
    <property type="nucleotide sequence ID" value="XM_043144405.1"/>
</dbReference>
<dbReference type="GO" id="GO:0070973">
    <property type="term" value="P:protein localization to endoplasmic reticulum exit site"/>
    <property type="evidence" value="ECO:0007669"/>
    <property type="project" value="TreeGrafter"/>
</dbReference>
<feature type="region of interest" description="Disordered" evidence="11">
    <location>
        <begin position="528"/>
        <end position="1017"/>
    </location>
</feature>
<dbReference type="GO" id="GO:0006914">
    <property type="term" value="P:autophagy"/>
    <property type="evidence" value="ECO:0007669"/>
    <property type="project" value="UniProtKB-KW"/>
</dbReference>
<feature type="domain" description="Sec16 Sec23-binding" evidence="12">
    <location>
        <begin position="1205"/>
        <end position="1505"/>
    </location>
</feature>
<dbReference type="Gene3D" id="1.25.40.1030">
    <property type="match status" value="1"/>
</dbReference>
<dbReference type="PANTHER" id="PTHR13402:SF6">
    <property type="entry name" value="SECRETORY 16, ISOFORM I"/>
    <property type="match status" value="1"/>
</dbReference>
<evidence type="ECO:0000259" key="14">
    <source>
        <dbReference type="Pfam" id="PF12935"/>
    </source>
</evidence>
<keyword evidence="7 10" id="KW-0072">Autophagy</keyword>
<dbReference type="GO" id="GO:0007030">
    <property type="term" value="P:Golgi organization"/>
    <property type="evidence" value="ECO:0007669"/>
    <property type="project" value="TreeGrafter"/>
</dbReference>
<accession>A0A063C8Y0</accession>
<evidence type="ECO:0000313" key="16">
    <source>
        <dbReference type="EMBL" id="QUC22667.1"/>
    </source>
</evidence>
<reference evidence="15" key="1">
    <citation type="journal article" date="2016" name="Genome Announc.">
        <title>Genome Sequence of Ustilaginoidea virens IPU010, a Rice Pathogenic Fungus Causing False Smut.</title>
        <authorList>
            <person name="Kumagai T."/>
            <person name="Ishii T."/>
            <person name="Terai G."/>
            <person name="Umemura M."/>
            <person name="Machida M."/>
            <person name="Asai K."/>
        </authorList>
    </citation>
    <scope>NUCLEOTIDE SEQUENCE [LARGE SCALE GENOMIC DNA]</scope>
    <source>
        <strain evidence="15">IPU010</strain>
    </source>
</reference>
<evidence type="ECO:0000256" key="3">
    <source>
        <dbReference type="ARBA" id="ARBA00022448"/>
    </source>
</evidence>
<feature type="compositionally biased region" description="Polar residues" evidence="11">
    <location>
        <begin position="1944"/>
        <end position="1953"/>
    </location>
</feature>
<feature type="region of interest" description="Disordered" evidence="11">
    <location>
        <begin position="274"/>
        <end position="356"/>
    </location>
</feature>
<dbReference type="InterPro" id="IPR024340">
    <property type="entry name" value="Sec16_CCD"/>
</dbReference>
<keyword evidence="5 10" id="KW-0931">ER-Golgi transport</keyword>
<feature type="compositionally biased region" description="Basic residues" evidence="11">
    <location>
        <begin position="1966"/>
        <end position="1975"/>
    </location>
</feature>
<gene>
    <name evidence="16" type="ORF">UV8b_06908</name>
    <name evidence="15" type="ORF">UVI_02011570</name>
</gene>
<feature type="region of interest" description="Disordered" evidence="11">
    <location>
        <begin position="1504"/>
        <end position="1538"/>
    </location>
</feature>
<reference evidence="16" key="3">
    <citation type="submission" date="2020-03" db="EMBL/GenBank/DDBJ databases">
        <title>A mixture of massive structural variations and highly conserved coding sequences in Ustilaginoidea virens genome.</title>
        <authorList>
            <person name="Zhang K."/>
            <person name="Zhao Z."/>
            <person name="Zhang Z."/>
            <person name="Li Y."/>
            <person name="Hsiang T."/>
            <person name="Sun W."/>
        </authorList>
    </citation>
    <scope>NUCLEOTIDE SEQUENCE</scope>
    <source>
        <strain evidence="16">UV-8b</strain>
    </source>
</reference>
<feature type="region of interest" description="Disordered" evidence="11">
    <location>
        <begin position="221"/>
        <end position="250"/>
    </location>
</feature>
<evidence type="ECO:0000259" key="12">
    <source>
        <dbReference type="Pfam" id="PF12931"/>
    </source>
</evidence>
<dbReference type="OrthoDB" id="8918678at2759"/>
<comment type="similarity">
    <text evidence="2 10">Belongs to the SEC16 family.</text>
</comment>
<feature type="compositionally biased region" description="Polar residues" evidence="11">
    <location>
        <begin position="645"/>
        <end position="656"/>
    </location>
</feature>
<keyword evidence="3 10" id="KW-0813">Transport</keyword>
<evidence type="ECO:0000256" key="4">
    <source>
        <dbReference type="ARBA" id="ARBA00022824"/>
    </source>
</evidence>
<proteinExistence type="inferred from homology"/>
<evidence type="ECO:0000313" key="15">
    <source>
        <dbReference type="EMBL" id="GAO17862.1"/>
    </source>
</evidence>
<reference evidence="18" key="2">
    <citation type="journal article" date="2016" name="Genome Announc.">
        <title>Genome sequence of Ustilaginoidea virens IPU010, a rice pathogenic fungus causing false smut.</title>
        <authorList>
            <person name="Kumagai T."/>
            <person name="Ishii T."/>
            <person name="Terai G."/>
            <person name="Umemura M."/>
            <person name="Machida M."/>
            <person name="Asai K."/>
        </authorList>
    </citation>
    <scope>NUCLEOTIDE SEQUENCE [LARGE SCALE GENOMIC DNA]</scope>
    <source>
        <strain evidence="18">IPU010</strain>
    </source>
</reference>
<dbReference type="Proteomes" id="UP000054053">
    <property type="component" value="Unassembled WGS sequence"/>
</dbReference>
<feature type="compositionally biased region" description="Low complexity" evidence="11">
    <location>
        <begin position="1522"/>
        <end position="1535"/>
    </location>
</feature>
<dbReference type="Pfam" id="PF12931">
    <property type="entry name" value="TPR_Sec16"/>
    <property type="match status" value="1"/>
</dbReference>
<organism evidence="15 18">
    <name type="scientific">Ustilaginoidea virens</name>
    <name type="common">Rice false smut fungus</name>
    <name type="synonym">Villosiclava virens</name>
    <dbReference type="NCBI Taxonomy" id="1159556"/>
    <lineage>
        <taxon>Eukaryota</taxon>
        <taxon>Fungi</taxon>
        <taxon>Dikarya</taxon>
        <taxon>Ascomycota</taxon>
        <taxon>Pezizomycotina</taxon>
        <taxon>Sordariomycetes</taxon>
        <taxon>Hypocreomycetidae</taxon>
        <taxon>Hypocreales</taxon>
        <taxon>Clavicipitaceae</taxon>
        <taxon>Ustilaginoidea</taxon>
    </lineage>
</organism>
<comment type="function">
    <text evidence="9 10">Involved in the initiation of assembly of the COPII coat required for the formation of transport vesicles from the endoplasmic reticulum (ER) and the selection of cargo molecules. Also involved in autophagy.</text>
</comment>
<keyword evidence="8 10" id="KW-0472">Membrane</keyword>
<dbReference type="CDD" id="cd09233">
    <property type="entry name" value="ACE1-Sec16-like"/>
    <property type="match status" value="1"/>
</dbReference>
<dbReference type="Pfam" id="PF12932">
    <property type="entry name" value="Sec16"/>
    <property type="match status" value="1"/>
</dbReference>
<protein>
    <recommendedName>
        <fullName evidence="10">Protein transport protein sec16</fullName>
    </recommendedName>
</protein>
<comment type="subcellular location">
    <subcellularLocation>
        <location evidence="1">Endoplasmic reticulum membrane</location>
        <topology evidence="1">Peripheral membrane protein</topology>
        <orientation evidence="1">Cytoplasmic side</orientation>
    </subcellularLocation>
</comment>
<feature type="region of interest" description="Disordered" evidence="11">
    <location>
        <begin position="1847"/>
        <end position="1983"/>
    </location>
</feature>
<feature type="domain" description="Sec16 central conserved" evidence="13">
    <location>
        <begin position="1027"/>
        <end position="1145"/>
    </location>
</feature>
<feature type="domain" description="Sec16 N-terminal" evidence="14">
    <location>
        <begin position="311"/>
        <end position="514"/>
    </location>
</feature>
<feature type="compositionally biased region" description="Polar residues" evidence="11">
    <location>
        <begin position="485"/>
        <end position="495"/>
    </location>
</feature>
<feature type="compositionally biased region" description="Low complexity" evidence="11">
    <location>
        <begin position="634"/>
        <end position="644"/>
    </location>
</feature>
<evidence type="ECO:0000256" key="9">
    <source>
        <dbReference type="ARBA" id="ARBA00024687"/>
    </source>
</evidence>
<feature type="compositionally biased region" description="Acidic residues" evidence="11">
    <location>
        <begin position="472"/>
        <end position="483"/>
    </location>
</feature>
<evidence type="ECO:0000256" key="5">
    <source>
        <dbReference type="ARBA" id="ARBA00022892"/>
    </source>
</evidence>
<keyword evidence="6 10" id="KW-0653">Protein transport</keyword>
<feature type="compositionally biased region" description="Polar residues" evidence="11">
    <location>
        <begin position="994"/>
        <end position="1011"/>
    </location>
</feature>
<feature type="compositionally biased region" description="Basic and acidic residues" evidence="11">
    <location>
        <begin position="1757"/>
        <end position="1788"/>
    </location>
</feature>
<dbReference type="STRING" id="1159556.A0A063C8Y0"/>
<feature type="compositionally biased region" description="Polar residues" evidence="11">
    <location>
        <begin position="797"/>
        <end position="808"/>
    </location>
</feature>
<feature type="compositionally biased region" description="Polar residues" evidence="11">
    <location>
        <begin position="107"/>
        <end position="116"/>
    </location>
</feature>
<feature type="compositionally biased region" description="Low complexity" evidence="11">
    <location>
        <begin position="872"/>
        <end position="883"/>
    </location>
</feature>
<feature type="compositionally biased region" description="Low complexity" evidence="11">
    <location>
        <begin position="607"/>
        <end position="627"/>
    </location>
</feature>
<dbReference type="KEGG" id="uvi:66067685"/>